<feature type="region of interest" description="Disordered" evidence="4">
    <location>
        <begin position="78"/>
        <end position="146"/>
    </location>
</feature>
<dbReference type="SUPFAM" id="SSF46934">
    <property type="entry name" value="UBA-like"/>
    <property type="match status" value="1"/>
</dbReference>
<dbReference type="Proteomes" id="UP000699462">
    <property type="component" value="Unassembled WGS sequence"/>
</dbReference>
<comment type="caution">
    <text evidence="7">The sequence shown here is derived from an EMBL/GenBank/DDBJ whole genome shotgun (WGS) entry which is preliminary data.</text>
</comment>
<dbReference type="SMART" id="SM00166">
    <property type="entry name" value="UBX"/>
    <property type="match status" value="1"/>
</dbReference>
<dbReference type="Pfam" id="PF00789">
    <property type="entry name" value="UBX"/>
    <property type="match status" value="1"/>
</dbReference>
<evidence type="ECO:0000256" key="3">
    <source>
        <dbReference type="ARBA" id="ARBA00023054"/>
    </source>
</evidence>
<dbReference type="PROSITE" id="PS00028">
    <property type="entry name" value="ZINC_FINGER_C2H2_1"/>
    <property type="match status" value="1"/>
</dbReference>
<evidence type="ECO:0000313" key="8">
    <source>
        <dbReference type="Proteomes" id="UP000699462"/>
    </source>
</evidence>
<proteinExistence type="predicted"/>
<feature type="domain" description="UBA" evidence="5">
    <location>
        <begin position="1"/>
        <end position="40"/>
    </location>
</feature>
<dbReference type="Gene3D" id="1.10.8.10">
    <property type="entry name" value="DNA helicase RuvA subunit, C-terminal domain"/>
    <property type="match status" value="1"/>
</dbReference>
<dbReference type="GO" id="GO:0005737">
    <property type="term" value="C:cytoplasm"/>
    <property type="evidence" value="ECO:0007669"/>
    <property type="project" value="UniProtKB-SubCell"/>
</dbReference>
<evidence type="ECO:0008006" key="9">
    <source>
        <dbReference type="Google" id="ProtNLM"/>
    </source>
</evidence>
<feature type="domain" description="UBX" evidence="6">
    <location>
        <begin position="214"/>
        <end position="298"/>
    </location>
</feature>
<dbReference type="InterPro" id="IPR009060">
    <property type="entry name" value="UBA-like_sf"/>
</dbReference>
<dbReference type="CDD" id="cd14302">
    <property type="entry name" value="UBA_UBXN1"/>
    <property type="match status" value="1"/>
</dbReference>
<dbReference type="InterPro" id="IPR029071">
    <property type="entry name" value="Ubiquitin-like_domsf"/>
</dbReference>
<comment type="subcellular location">
    <subcellularLocation>
        <location evidence="1">Cytoplasm</location>
    </subcellularLocation>
</comment>
<dbReference type="SUPFAM" id="SSF54236">
    <property type="entry name" value="Ubiquitin-like"/>
    <property type="match status" value="1"/>
</dbReference>
<dbReference type="InterPro" id="IPR015940">
    <property type="entry name" value="UBA"/>
</dbReference>
<dbReference type="GO" id="GO:0005634">
    <property type="term" value="C:nucleus"/>
    <property type="evidence" value="ECO:0007669"/>
    <property type="project" value="TreeGrafter"/>
</dbReference>
<evidence type="ECO:0000259" key="5">
    <source>
        <dbReference type="PROSITE" id="PS50030"/>
    </source>
</evidence>
<dbReference type="PROSITE" id="PS50030">
    <property type="entry name" value="UBA"/>
    <property type="match status" value="1"/>
</dbReference>
<evidence type="ECO:0000256" key="1">
    <source>
        <dbReference type="ARBA" id="ARBA00004496"/>
    </source>
</evidence>
<dbReference type="PROSITE" id="PS50033">
    <property type="entry name" value="UBX"/>
    <property type="match status" value="1"/>
</dbReference>
<keyword evidence="8" id="KW-1185">Reference proteome</keyword>
<dbReference type="AlphaFoldDB" id="A0A8T0DXV5"/>
<dbReference type="InterPro" id="IPR001012">
    <property type="entry name" value="UBX_dom"/>
</dbReference>
<dbReference type="GO" id="GO:1903094">
    <property type="term" value="P:negative regulation of protein K48-linked deubiquitination"/>
    <property type="evidence" value="ECO:0007669"/>
    <property type="project" value="TreeGrafter"/>
</dbReference>
<keyword evidence="2" id="KW-0963">Cytoplasm</keyword>
<feature type="compositionally biased region" description="Basic and acidic residues" evidence="4">
    <location>
        <begin position="183"/>
        <end position="196"/>
    </location>
</feature>
<feature type="region of interest" description="Disordered" evidence="4">
    <location>
        <begin position="183"/>
        <end position="217"/>
    </location>
</feature>
<dbReference type="PANTHER" id="PTHR46340:SF1">
    <property type="entry name" value="UBX DOMAIN-CONTAINING PROTEIN 1"/>
    <property type="match status" value="1"/>
</dbReference>
<evidence type="ECO:0000313" key="7">
    <source>
        <dbReference type="EMBL" id="KAF8572400.1"/>
    </source>
</evidence>
<evidence type="ECO:0000256" key="4">
    <source>
        <dbReference type="SAM" id="MobiDB-lite"/>
    </source>
</evidence>
<dbReference type="OrthoDB" id="10254930at2759"/>
<organism evidence="7 8">
    <name type="scientific">Paragonimus westermani</name>
    <dbReference type="NCBI Taxonomy" id="34504"/>
    <lineage>
        <taxon>Eukaryota</taxon>
        <taxon>Metazoa</taxon>
        <taxon>Spiralia</taxon>
        <taxon>Lophotrochozoa</taxon>
        <taxon>Platyhelminthes</taxon>
        <taxon>Trematoda</taxon>
        <taxon>Digenea</taxon>
        <taxon>Plagiorchiida</taxon>
        <taxon>Troglotremata</taxon>
        <taxon>Troglotrematidae</taxon>
        <taxon>Paragonimus</taxon>
    </lineage>
</organism>
<reference evidence="7 8" key="1">
    <citation type="submission" date="2019-07" db="EMBL/GenBank/DDBJ databases">
        <title>Annotation for the trematode Paragonimus westermani.</title>
        <authorList>
            <person name="Choi Y.-J."/>
        </authorList>
    </citation>
    <scope>NUCLEOTIDE SEQUENCE [LARGE SCALE GENOMIC DNA]</scope>
    <source>
        <strain evidence="7">180907_Pwestermani</strain>
    </source>
</reference>
<keyword evidence="3" id="KW-0175">Coiled coil</keyword>
<feature type="region of interest" description="Disordered" evidence="4">
    <location>
        <begin position="41"/>
        <end position="65"/>
    </location>
</feature>
<dbReference type="GO" id="GO:0032435">
    <property type="term" value="P:negative regulation of proteasomal ubiquitin-dependent protein catabolic process"/>
    <property type="evidence" value="ECO:0007669"/>
    <property type="project" value="TreeGrafter"/>
</dbReference>
<evidence type="ECO:0000256" key="2">
    <source>
        <dbReference type="ARBA" id="ARBA00022490"/>
    </source>
</evidence>
<evidence type="ECO:0000259" key="6">
    <source>
        <dbReference type="PROSITE" id="PS50033"/>
    </source>
</evidence>
<dbReference type="Gene3D" id="3.10.20.90">
    <property type="entry name" value="Phosphatidylinositol 3-kinase Catalytic Subunit, Chain A, domain 1"/>
    <property type="match status" value="1"/>
</dbReference>
<dbReference type="Pfam" id="PF22562">
    <property type="entry name" value="UBA_7"/>
    <property type="match status" value="1"/>
</dbReference>
<dbReference type="GO" id="GO:0031397">
    <property type="term" value="P:negative regulation of protein ubiquitination"/>
    <property type="evidence" value="ECO:0007669"/>
    <property type="project" value="TreeGrafter"/>
</dbReference>
<dbReference type="InterPro" id="IPR041923">
    <property type="entry name" value="UBA_UBXN1"/>
</dbReference>
<dbReference type="SMART" id="SM00165">
    <property type="entry name" value="UBA"/>
    <property type="match status" value="1"/>
</dbReference>
<protein>
    <recommendedName>
        <fullName evidence="9">UBX domain-containing protein 1</fullName>
    </recommendedName>
</protein>
<dbReference type="InterPro" id="IPR013087">
    <property type="entry name" value="Znf_C2H2_type"/>
</dbReference>
<dbReference type="PANTHER" id="PTHR46340">
    <property type="entry name" value="UBX DOMAIN-CONTAINING PROTEIN 1"/>
    <property type="match status" value="1"/>
</dbReference>
<accession>A0A8T0DXV5</accession>
<dbReference type="GO" id="GO:0036435">
    <property type="term" value="F:K48-linked polyubiquitin modification-dependent protein binding"/>
    <property type="evidence" value="ECO:0007669"/>
    <property type="project" value="TreeGrafter"/>
</dbReference>
<name>A0A8T0DXV5_9TREM</name>
<gene>
    <name evidence="7" type="ORF">P879_00438</name>
</gene>
<feature type="compositionally biased region" description="Basic and acidic residues" evidence="4">
    <location>
        <begin position="94"/>
        <end position="134"/>
    </location>
</feature>
<sequence length="302" mass="34575">MSSELEHLLEMGFPRPLAEEALKCTGNNGLDAAMEWLVKHQEDNDTLEENSQETESNAAKSFKCEDCSKSLRNEEEVQVHSARTGHVNYSESAEEVKPLTDEERKAQMEKLQDLLRQKKLQRDAQEKQEELEREKRRRKQGKDIVSAKAKFEEDEIRRMVEQKRREKEEDRAYRERLKADIARERAEKKMKDRGEDPQISPVAKPVLPPQPPKSDSTVCRLQIRLPSGPPMKAEFGPSEPLSAVILYISQRWPLNEVGSVDPSSVQVLTTFPKRDFGESDLQMPLSELGLCPSAVLIARLKQ</sequence>
<dbReference type="EMBL" id="JTDF01000047">
    <property type="protein sequence ID" value="KAF8572400.1"/>
    <property type="molecule type" value="Genomic_DNA"/>
</dbReference>